<evidence type="ECO:0000256" key="1">
    <source>
        <dbReference type="SAM" id="MobiDB-lite"/>
    </source>
</evidence>
<keyword evidence="3" id="KW-1185">Reference proteome</keyword>
<organism evidence="2 3">
    <name type="scientific">Hibiscus sabdariffa</name>
    <name type="common">roselle</name>
    <dbReference type="NCBI Taxonomy" id="183260"/>
    <lineage>
        <taxon>Eukaryota</taxon>
        <taxon>Viridiplantae</taxon>
        <taxon>Streptophyta</taxon>
        <taxon>Embryophyta</taxon>
        <taxon>Tracheophyta</taxon>
        <taxon>Spermatophyta</taxon>
        <taxon>Magnoliopsida</taxon>
        <taxon>eudicotyledons</taxon>
        <taxon>Gunneridae</taxon>
        <taxon>Pentapetalae</taxon>
        <taxon>rosids</taxon>
        <taxon>malvids</taxon>
        <taxon>Malvales</taxon>
        <taxon>Malvaceae</taxon>
        <taxon>Malvoideae</taxon>
        <taxon>Hibiscus</taxon>
    </lineage>
</organism>
<feature type="region of interest" description="Disordered" evidence="1">
    <location>
        <begin position="1"/>
        <end position="35"/>
    </location>
</feature>
<accession>A0ABR2T6B5</accession>
<comment type="caution">
    <text evidence="2">The sequence shown here is derived from an EMBL/GenBank/DDBJ whole genome shotgun (WGS) entry which is preliminary data.</text>
</comment>
<sequence length="85" mass="8543">MGGKCGGGGGGNGGGSEKVGGRKSTFKGGDEGNEGSRIVVVLENGGSRMVVAPESGGTKKISREAFESKPEAFFVGLYSSEKTKI</sequence>
<dbReference type="Proteomes" id="UP001396334">
    <property type="component" value="Unassembled WGS sequence"/>
</dbReference>
<protein>
    <submittedName>
        <fullName evidence="2">Uncharacterized protein</fullName>
    </submittedName>
</protein>
<gene>
    <name evidence="2" type="ORF">V6N11_017854</name>
</gene>
<proteinExistence type="predicted"/>
<name>A0ABR2T6B5_9ROSI</name>
<evidence type="ECO:0000313" key="2">
    <source>
        <dbReference type="EMBL" id="KAK9032811.1"/>
    </source>
</evidence>
<evidence type="ECO:0000313" key="3">
    <source>
        <dbReference type="Proteomes" id="UP001396334"/>
    </source>
</evidence>
<reference evidence="2 3" key="1">
    <citation type="journal article" date="2024" name="G3 (Bethesda)">
        <title>Genome assembly of Hibiscus sabdariffa L. provides insights into metabolisms of medicinal natural products.</title>
        <authorList>
            <person name="Kim T."/>
        </authorList>
    </citation>
    <scope>NUCLEOTIDE SEQUENCE [LARGE SCALE GENOMIC DNA]</scope>
    <source>
        <strain evidence="2">TK-2024</strain>
        <tissue evidence="2">Old leaves</tissue>
    </source>
</reference>
<feature type="compositionally biased region" description="Gly residues" evidence="1">
    <location>
        <begin position="1"/>
        <end position="18"/>
    </location>
</feature>
<dbReference type="EMBL" id="JBBPBN010000008">
    <property type="protein sequence ID" value="KAK9032811.1"/>
    <property type="molecule type" value="Genomic_DNA"/>
</dbReference>